<feature type="region of interest" description="Disordered" evidence="1">
    <location>
        <begin position="1"/>
        <end position="21"/>
    </location>
</feature>
<name>A0AAE0YLA1_9GAST</name>
<evidence type="ECO:0000256" key="1">
    <source>
        <dbReference type="SAM" id="MobiDB-lite"/>
    </source>
</evidence>
<organism evidence="2 3">
    <name type="scientific">Elysia crispata</name>
    <name type="common">lettuce slug</name>
    <dbReference type="NCBI Taxonomy" id="231223"/>
    <lineage>
        <taxon>Eukaryota</taxon>
        <taxon>Metazoa</taxon>
        <taxon>Spiralia</taxon>
        <taxon>Lophotrochozoa</taxon>
        <taxon>Mollusca</taxon>
        <taxon>Gastropoda</taxon>
        <taxon>Heterobranchia</taxon>
        <taxon>Euthyneura</taxon>
        <taxon>Panpulmonata</taxon>
        <taxon>Sacoglossa</taxon>
        <taxon>Placobranchoidea</taxon>
        <taxon>Plakobranchidae</taxon>
        <taxon>Elysia</taxon>
    </lineage>
</organism>
<dbReference type="Proteomes" id="UP001283361">
    <property type="component" value="Unassembled WGS sequence"/>
</dbReference>
<evidence type="ECO:0000313" key="3">
    <source>
        <dbReference type="Proteomes" id="UP001283361"/>
    </source>
</evidence>
<dbReference type="AlphaFoldDB" id="A0AAE0YLA1"/>
<accession>A0AAE0YLA1</accession>
<comment type="caution">
    <text evidence="2">The sequence shown here is derived from an EMBL/GenBank/DDBJ whole genome shotgun (WGS) entry which is preliminary data.</text>
</comment>
<sequence>MNSSPTKTTPSLSANDSPQHLSNSNIISWVMRLIFYHRAPYLKVLLPIREQARLFQKLQYSSNSEMEKEKSHDGWHRSRTLAVSPCSVCECPPSPGRVRRDCSRRESNYYKFIASLN</sequence>
<keyword evidence="3" id="KW-1185">Reference proteome</keyword>
<proteinExistence type="predicted"/>
<reference evidence="2" key="1">
    <citation type="journal article" date="2023" name="G3 (Bethesda)">
        <title>A reference genome for the long-term kleptoplast-retaining sea slug Elysia crispata morphotype clarki.</title>
        <authorList>
            <person name="Eastman K.E."/>
            <person name="Pendleton A.L."/>
            <person name="Shaikh M.A."/>
            <person name="Suttiyut T."/>
            <person name="Ogas R."/>
            <person name="Tomko P."/>
            <person name="Gavelis G."/>
            <person name="Widhalm J.R."/>
            <person name="Wisecaver J.H."/>
        </authorList>
    </citation>
    <scope>NUCLEOTIDE SEQUENCE</scope>
    <source>
        <strain evidence="2">ECLA1</strain>
    </source>
</reference>
<protein>
    <submittedName>
        <fullName evidence="2">Uncharacterized protein</fullName>
    </submittedName>
</protein>
<gene>
    <name evidence="2" type="ORF">RRG08_060210</name>
</gene>
<dbReference type="EMBL" id="JAWDGP010005908">
    <property type="protein sequence ID" value="KAK3750091.1"/>
    <property type="molecule type" value="Genomic_DNA"/>
</dbReference>
<evidence type="ECO:0000313" key="2">
    <source>
        <dbReference type="EMBL" id="KAK3750091.1"/>
    </source>
</evidence>